<keyword evidence="3" id="KW-1185">Reference proteome</keyword>
<keyword evidence="1" id="KW-0645">Protease</keyword>
<evidence type="ECO:0000313" key="4">
    <source>
        <dbReference type="Proteomes" id="UP000582213"/>
    </source>
</evidence>
<reference evidence="2 3" key="1">
    <citation type="submission" date="2019-10" db="EMBL/GenBank/DDBJ databases">
        <title>Genome Sequences from Six Type Strain Members of the Archaeal Family Sulfolobaceae: Acidianus ambivalens, Acidianus infernus, Metallosphaera prunae, Stygiolobus azoricus, Sulfolobus metallicus, and Sulfurisphaera ohwakuensis.</title>
        <authorList>
            <person name="Counts J.A."/>
            <person name="Kelly R.M."/>
        </authorList>
    </citation>
    <scope>NUCLEOTIDE SEQUENCE [LARGE SCALE GENOMIC DNA]</scope>
    <source>
        <strain evidence="2 3">TA-1</strain>
    </source>
</reference>
<dbReference type="EMBL" id="JACHFY010000023">
    <property type="protein sequence ID" value="MBB5254768.1"/>
    <property type="molecule type" value="Genomic_DNA"/>
</dbReference>
<dbReference type="GO" id="GO:0008233">
    <property type="term" value="F:peptidase activity"/>
    <property type="evidence" value="ECO:0007669"/>
    <property type="project" value="UniProtKB-KW"/>
</dbReference>
<dbReference type="KEGG" id="soh:D1869_03660"/>
<name>A0A650CFT2_SULOH</name>
<dbReference type="AlphaFoldDB" id="A0A650CFT2"/>
<gene>
    <name evidence="2" type="ORF">D1869_03660</name>
    <name evidence="1" type="ORF">HNQ62_002542</name>
</gene>
<protein>
    <submittedName>
        <fullName evidence="1">Putative aspartyl protease</fullName>
    </submittedName>
</protein>
<dbReference type="Proteomes" id="UP000427373">
    <property type="component" value="Chromosome"/>
</dbReference>
<dbReference type="EMBL" id="CP045484">
    <property type="protein sequence ID" value="QGR16397.1"/>
    <property type="molecule type" value="Genomic_DNA"/>
</dbReference>
<evidence type="ECO:0000313" key="1">
    <source>
        <dbReference type="EMBL" id="MBB5254768.1"/>
    </source>
</evidence>
<dbReference type="Proteomes" id="UP000582213">
    <property type="component" value="Unassembled WGS sequence"/>
</dbReference>
<evidence type="ECO:0000313" key="3">
    <source>
        <dbReference type="Proteomes" id="UP000427373"/>
    </source>
</evidence>
<evidence type="ECO:0000313" key="2">
    <source>
        <dbReference type="EMBL" id="QGR16397.1"/>
    </source>
</evidence>
<dbReference type="GO" id="GO:0006508">
    <property type="term" value="P:proteolysis"/>
    <property type="evidence" value="ECO:0007669"/>
    <property type="project" value="UniProtKB-KW"/>
</dbReference>
<sequence>MVGRKFITLKCFKKDNKPNLTLKLYNLLGEEFELNFRVDTGFDGPLMLNNNDYVKFLVGELPEKSWFSFTTLNGYVIMKTAKALLDLEGKRIETYVLTPRDFEGRNLVGLKVLSQLSIVIDKGSETCIVSEL</sequence>
<accession>A0A650CFT2</accession>
<dbReference type="RefSeq" id="WP_156013956.1">
    <property type="nucleotide sequence ID" value="NZ_CP045484.1"/>
</dbReference>
<dbReference type="GeneID" id="42800313"/>
<reference evidence="1 4" key="2">
    <citation type="submission" date="2020-08" db="EMBL/GenBank/DDBJ databases">
        <title>Genomic Encyclopedia of Type Strains, Phase IV (KMG-IV): sequencing the most valuable type-strain genomes for metagenomic binning, comparative biology and taxonomic classification.</title>
        <authorList>
            <person name="Goeker M."/>
        </authorList>
    </citation>
    <scope>NUCLEOTIDE SEQUENCE [LARGE SCALE GENOMIC DNA]</scope>
    <source>
        <strain evidence="1 4">DSM 12421</strain>
    </source>
</reference>
<keyword evidence="1" id="KW-0378">Hydrolase</keyword>
<proteinExistence type="predicted"/>
<organism evidence="2 3">
    <name type="scientific">Sulfurisphaera ohwakuensis</name>
    <dbReference type="NCBI Taxonomy" id="69656"/>
    <lineage>
        <taxon>Archaea</taxon>
        <taxon>Thermoproteota</taxon>
        <taxon>Thermoprotei</taxon>
        <taxon>Sulfolobales</taxon>
        <taxon>Sulfolobaceae</taxon>
        <taxon>Sulfurisphaera</taxon>
    </lineage>
</organism>
<dbReference type="OrthoDB" id="379670at2157"/>